<name>A0AAD8N2Y4_9APIA</name>
<dbReference type="GO" id="GO:0071949">
    <property type="term" value="F:FAD binding"/>
    <property type="evidence" value="ECO:0007669"/>
    <property type="project" value="InterPro"/>
</dbReference>
<evidence type="ECO:0000256" key="6">
    <source>
        <dbReference type="ARBA" id="ARBA00022729"/>
    </source>
</evidence>
<dbReference type="AlphaFoldDB" id="A0AAD8N2Y4"/>
<comment type="cofactor">
    <cofactor evidence="1">
        <name>FAD</name>
        <dbReference type="ChEBI" id="CHEBI:57692"/>
    </cofactor>
</comment>
<proteinExistence type="inferred from homology"/>
<organism evidence="10 11">
    <name type="scientific">Heracleum sosnowskyi</name>
    <dbReference type="NCBI Taxonomy" id="360622"/>
    <lineage>
        <taxon>Eukaryota</taxon>
        <taxon>Viridiplantae</taxon>
        <taxon>Streptophyta</taxon>
        <taxon>Embryophyta</taxon>
        <taxon>Tracheophyta</taxon>
        <taxon>Spermatophyta</taxon>
        <taxon>Magnoliopsida</taxon>
        <taxon>eudicotyledons</taxon>
        <taxon>Gunneridae</taxon>
        <taxon>Pentapetalae</taxon>
        <taxon>asterids</taxon>
        <taxon>campanulids</taxon>
        <taxon>Apiales</taxon>
        <taxon>Apiaceae</taxon>
        <taxon>Apioideae</taxon>
        <taxon>apioid superclade</taxon>
        <taxon>Tordylieae</taxon>
        <taxon>Tordyliinae</taxon>
        <taxon>Heracleum</taxon>
    </lineage>
</organism>
<dbReference type="InterPro" id="IPR050432">
    <property type="entry name" value="FAD-linked_Oxidoreductases_BP"/>
</dbReference>
<dbReference type="InterPro" id="IPR016166">
    <property type="entry name" value="FAD-bd_PCMH"/>
</dbReference>
<protein>
    <recommendedName>
        <fullName evidence="4">L-gulonolactone oxidase</fullName>
        <ecNumber evidence="4">1.1.3.8</ecNumber>
    </recommendedName>
</protein>
<keyword evidence="7" id="KW-0560">Oxidoreductase</keyword>
<dbReference type="Pfam" id="PF04030">
    <property type="entry name" value="ALO"/>
    <property type="match status" value="1"/>
</dbReference>
<dbReference type="InterPro" id="IPR055154">
    <property type="entry name" value="GULLO2-like_C"/>
</dbReference>
<dbReference type="Pfam" id="PF01565">
    <property type="entry name" value="FAD_binding_4"/>
    <property type="match status" value="1"/>
</dbReference>
<evidence type="ECO:0000259" key="9">
    <source>
        <dbReference type="PROSITE" id="PS51387"/>
    </source>
</evidence>
<accession>A0AAD8N2Y4</accession>
<dbReference type="GO" id="GO:0050105">
    <property type="term" value="F:L-gulonolactone oxidase activity"/>
    <property type="evidence" value="ECO:0007669"/>
    <property type="project" value="UniProtKB-EC"/>
</dbReference>
<dbReference type="PANTHER" id="PTHR13878">
    <property type="entry name" value="GULONOLACTONE OXIDASE"/>
    <property type="match status" value="1"/>
</dbReference>
<dbReference type="GO" id="GO:0019853">
    <property type="term" value="P:L-ascorbic acid biosynthetic process"/>
    <property type="evidence" value="ECO:0007669"/>
    <property type="project" value="UniProtKB-KW"/>
</dbReference>
<dbReference type="GO" id="GO:0003885">
    <property type="term" value="F:D-arabinono-1,4-lactone oxidase activity"/>
    <property type="evidence" value="ECO:0007669"/>
    <property type="project" value="InterPro"/>
</dbReference>
<dbReference type="InterPro" id="IPR010030">
    <property type="entry name" value="GULO_Plant"/>
</dbReference>
<evidence type="ECO:0000313" key="10">
    <source>
        <dbReference type="EMBL" id="KAK1392913.1"/>
    </source>
</evidence>
<keyword evidence="5" id="KW-0060">Ascorbate biosynthesis</keyword>
<reference evidence="10" key="2">
    <citation type="submission" date="2023-05" db="EMBL/GenBank/DDBJ databases">
        <authorList>
            <person name="Schelkunov M.I."/>
        </authorList>
    </citation>
    <scope>NUCLEOTIDE SEQUENCE</scope>
    <source>
        <strain evidence="10">Hsosn_3</strain>
        <tissue evidence="10">Leaf</tissue>
    </source>
</reference>
<comment type="catalytic activity">
    <reaction evidence="8">
        <text>L-gulono-1,4-lactone + O2 = L-ascorbate + H2O2 + H(+)</text>
        <dbReference type="Rhea" id="RHEA:32363"/>
        <dbReference type="ChEBI" id="CHEBI:15378"/>
        <dbReference type="ChEBI" id="CHEBI:15379"/>
        <dbReference type="ChEBI" id="CHEBI:16240"/>
        <dbReference type="ChEBI" id="CHEBI:17587"/>
        <dbReference type="ChEBI" id="CHEBI:38290"/>
        <dbReference type="EC" id="1.1.3.8"/>
    </reaction>
</comment>
<evidence type="ECO:0000313" key="11">
    <source>
        <dbReference type="Proteomes" id="UP001237642"/>
    </source>
</evidence>
<dbReference type="InterPro" id="IPR007173">
    <property type="entry name" value="ALO_C"/>
</dbReference>
<evidence type="ECO:0000256" key="4">
    <source>
        <dbReference type="ARBA" id="ARBA00013121"/>
    </source>
</evidence>
<keyword evidence="6" id="KW-0732">Signal</keyword>
<dbReference type="PROSITE" id="PS51387">
    <property type="entry name" value="FAD_PCMH"/>
    <property type="match status" value="1"/>
</dbReference>
<evidence type="ECO:0000256" key="2">
    <source>
        <dbReference type="ARBA" id="ARBA00005147"/>
    </source>
</evidence>
<dbReference type="EC" id="1.1.3.8" evidence="4"/>
<sequence length="667" mass="73902">MVFLSPEKNMKLGIVEEDIITSAYQAAVGSLNCLDFTSLENVVGLKHPPILRDPDGYKYGWYIRIFPKLFKMFKIGTHTASSIPTIALVWKLLLLATCVLVGSSPPENPIRCTTLNNSSKCTITNSYGAFPDRTTCYAADVVYPTTEEELVSIVAMATKKRRKMKVATRFSHSIPKLACVDGDQGLLISTEYLNHTLHINKSSGTMRVESGVTLMQLIEEAAKAGLVLPYAPYWWGLTIGGIMGTGAHGSTLWGKGSSVHDYVVQLRIVTPAEHADGYATVRDLDDYNQLEFNAAKVSLGVLGVISEVTLKLEPVFKRSITYIEKNDSDLAEQVSKFGKEHEFADLIWYPSQRKTIYRMDDRVPYNISGNAWLDFPGFRSTPSVALAILRLTEEVEESRADADAKCRSAKLTTSALKLSGYGFTNNGIAFTGYPIVGYHNRLQASGSCLKGPENALITVCPWDHRIKGLFFHQTTFSIGLSKVNGFIRDIQKLVDLAPKSLCGVELYNGILMRYVTSSSAFLGKQEDALDFDITYYRSKDPLKPRLFQDILEEIEQIGIFKYGGLPHWGKNRNVAFYGAIDKYENAVDFMKVREMYDPLGLFSSEWSDQVLGLKGGLVIVKEGCALEGLCICSQDSHCAPHKGYLCQQGKVYEDAKVCALATSSYTS</sequence>
<dbReference type="GO" id="GO:0016020">
    <property type="term" value="C:membrane"/>
    <property type="evidence" value="ECO:0007669"/>
    <property type="project" value="InterPro"/>
</dbReference>
<dbReference type="FunFam" id="3.30.465.10:FF:000033">
    <property type="entry name" value="L-gulonolactone oxidase 5"/>
    <property type="match status" value="1"/>
</dbReference>
<dbReference type="SUPFAM" id="SSF56176">
    <property type="entry name" value="FAD-binding/transporter-associated domain-like"/>
    <property type="match status" value="1"/>
</dbReference>
<dbReference type="NCBIfam" id="TIGR01677">
    <property type="entry name" value="pln_FAD_oxido"/>
    <property type="match status" value="1"/>
</dbReference>
<evidence type="ECO:0000256" key="3">
    <source>
        <dbReference type="ARBA" id="ARBA00005466"/>
    </source>
</evidence>
<evidence type="ECO:0000256" key="5">
    <source>
        <dbReference type="ARBA" id="ARBA00022644"/>
    </source>
</evidence>
<gene>
    <name evidence="10" type="ORF">POM88_011969</name>
</gene>
<keyword evidence="11" id="KW-1185">Reference proteome</keyword>
<evidence type="ECO:0000256" key="1">
    <source>
        <dbReference type="ARBA" id="ARBA00001974"/>
    </source>
</evidence>
<dbReference type="InterPro" id="IPR036318">
    <property type="entry name" value="FAD-bd_PCMH-like_sf"/>
</dbReference>
<dbReference type="EMBL" id="JAUIZM010000003">
    <property type="protein sequence ID" value="KAK1392913.1"/>
    <property type="molecule type" value="Genomic_DNA"/>
</dbReference>
<feature type="domain" description="FAD-binding PCMH-type" evidence="9">
    <location>
        <begin position="134"/>
        <end position="315"/>
    </location>
</feature>
<evidence type="ECO:0000256" key="7">
    <source>
        <dbReference type="ARBA" id="ARBA00023002"/>
    </source>
</evidence>
<comment type="pathway">
    <text evidence="2">Cofactor biosynthesis; L-ascorbate biosynthesis.</text>
</comment>
<comment type="caution">
    <text evidence="10">The sequence shown here is derived from an EMBL/GenBank/DDBJ whole genome shotgun (WGS) entry which is preliminary data.</text>
</comment>
<dbReference type="InterPro" id="IPR016169">
    <property type="entry name" value="FAD-bd_PCMH_sub2"/>
</dbReference>
<dbReference type="Proteomes" id="UP001237642">
    <property type="component" value="Unassembled WGS sequence"/>
</dbReference>
<dbReference type="Gene3D" id="3.30.465.10">
    <property type="match status" value="1"/>
</dbReference>
<dbReference type="Pfam" id="PF22906">
    <property type="entry name" value="GULLO2-like_3rd"/>
    <property type="match status" value="1"/>
</dbReference>
<comment type="similarity">
    <text evidence="3">Belongs to the oxygen-dependent FAD-linked oxidoreductase family.</text>
</comment>
<dbReference type="InterPro" id="IPR006094">
    <property type="entry name" value="Oxid_FAD_bind_N"/>
</dbReference>
<dbReference type="PANTHER" id="PTHR13878:SF67">
    <property type="entry name" value="L-GULONOLACTONE OXIDASE 5"/>
    <property type="match status" value="1"/>
</dbReference>
<reference evidence="10" key="1">
    <citation type="submission" date="2023-02" db="EMBL/GenBank/DDBJ databases">
        <title>Genome of toxic invasive species Heracleum sosnowskyi carries increased number of genes despite the absence of recent whole-genome duplications.</title>
        <authorList>
            <person name="Schelkunov M."/>
            <person name="Shtratnikova V."/>
            <person name="Makarenko M."/>
            <person name="Klepikova A."/>
            <person name="Omelchenko D."/>
            <person name="Novikova G."/>
            <person name="Obukhova E."/>
            <person name="Bogdanov V."/>
            <person name="Penin A."/>
            <person name="Logacheva M."/>
        </authorList>
    </citation>
    <scope>NUCLEOTIDE SEQUENCE</scope>
    <source>
        <strain evidence="10">Hsosn_3</strain>
        <tissue evidence="10">Leaf</tissue>
    </source>
</reference>
<evidence type="ECO:0000256" key="8">
    <source>
        <dbReference type="ARBA" id="ARBA00048083"/>
    </source>
</evidence>